<dbReference type="PROSITE" id="PS50110">
    <property type="entry name" value="RESPONSE_REGULATORY"/>
    <property type="match status" value="1"/>
</dbReference>
<dbReference type="InterPro" id="IPR043128">
    <property type="entry name" value="Rev_trsase/Diguanyl_cyclase"/>
</dbReference>
<dbReference type="CDD" id="cd17574">
    <property type="entry name" value="REC_OmpR"/>
    <property type="match status" value="1"/>
</dbReference>
<dbReference type="SUPFAM" id="SSF52172">
    <property type="entry name" value="CheY-like"/>
    <property type="match status" value="1"/>
</dbReference>
<dbReference type="SMART" id="SM00448">
    <property type="entry name" value="REC"/>
    <property type="match status" value="1"/>
</dbReference>
<evidence type="ECO:0000313" key="5">
    <source>
        <dbReference type="Proteomes" id="UP000050430"/>
    </source>
</evidence>
<dbReference type="EMBL" id="LGCK01000012">
    <property type="protein sequence ID" value="KPL71018.1"/>
    <property type="molecule type" value="Genomic_DNA"/>
</dbReference>
<dbReference type="OrthoDB" id="9804955at2"/>
<comment type="caution">
    <text evidence="4">The sequence shown here is derived from an EMBL/GenBank/DDBJ whole genome shotgun (WGS) entry which is preliminary data.</text>
</comment>
<feature type="modified residue" description="4-aspartylphosphate" evidence="1">
    <location>
        <position position="51"/>
    </location>
</feature>
<dbReference type="SMART" id="SM00267">
    <property type="entry name" value="GGDEF"/>
    <property type="match status" value="1"/>
</dbReference>
<evidence type="ECO:0000259" key="2">
    <source>
        <dbReference type="PROSITE" id="PS50110"/>
    </source>
</evidence>
<dbReference type="InterPro" id="IPR000160">
    <property type="entry name" value="GGDEF_dom"/>
</dbReference>
<evidence type="ECO:0000259" key="3">
    <source>
        <dbReference type="PROSITE" id="PS50887"/>
    </source>
</evidence>
<dbReference type="CDD" id="cd01949">
    <property type="entry name" value="GGDEF"/>
    <property type="match status" value="1"/>
</dbReference>
<keyword evidence="1" id="KW-0597">Phosphoprotein</keyword>
<reference evidence="4 5" key="1">
    <citation type="submission" date="2015-07" db="EMBL/GenBank/DDBJ databases">
        <title>Genome sequence of Leptolinea tardivitalis DSM 16556.</title>
        <authorList>
            <person name="Hemp J."/>
            <person name="Ward L.M."/>
            <person name="Pace L.A."/>
            <person name="Fischer W.W."/>
        </authorList>
    </citation>
    <scope>NUCLEOTIDE SEQUENCE [LARGE SCALE GENOMIC DNA]</scope>
    <source>
        <strain evidence="4 5">YMTK-2</strain>
    </source>
</reference>
<dbReference type="AlphaFoldDB" id="A0A0N8GKY8"/>
<dbReference type="InterPro" id="IPR029787">
    <property type="entry name" value="Nucleotide_cyclase"/>
</dbReference>
<dbReference type="PROSITE" id="PS50887">
    <property type="entry name" value="GGDEF"/>
    <property type="match status" value="1"/>
</dbReference>
<dbReference type="InterPro" id="IPR001789">
    <property type="entry name" value="Sig_transdc_resp-reg_receiver"/>
</dbReference>
<evidence type="ECO:0000313" key="4">
    <source>
        <dbReference type="EMBL" id="KPL71018.1"/>
    </source>
</evidence>
<dbReference type="STRING" id="229920.ADM99_12010"/>
<dbReference type="Pfam" id="PF00990">
    <property type="entry name" value="GGDEF"/>
    <property type="match status" value="1"/>
</dbReference>
<name>A0A0N8GKY8_9CHLR</name>
<dbReference type="GO" id="GO:0052621">
    <property type="term" value="F:diguanylate cyclase activity"/>
    <property type="evidence" value="ECO:0007669"/>
    <property type="project" value="TreeGrafter"/>
</dbReference>
<dbReference type="Pfam" id="PF00072">
    <property type="entry name" value="Response_reg"/>
    <property type="match status" value="1"/>
</dbReference>
<protein>
    <recommendedName>
        <fullName evidence="6">Diguanylate cyclase</fullName>
    </recommendedName>
</protein>
<gene>
    <name evidence="4" type="ORF">ADM99_12010</name>
</gene>
<dbReference type="Gene3D" id="3.40.50.2300">
    <property type="match status" value="1"/>
</dbReference>
<feature type="domain" description="Response regulatory" evidence="2">
    <location>
        <begin position="2"/>
        <end position="118"/>
    </location>
</feature>
<dbReference type="NCBIfam" id="TIGR00254">
    <property type="entry name" value="GGDEF"/>
    <property type="match status" value="1"/>
</dbReference>
<keyword evidence="5" id="KW-1185">Reference proteome</keyword>
<accession>A0A0N8GKY8</accession>
<dbReference type="GO" id="GO:0005886">
    <property type="term" value="C:plasma membrane"/>
    <property type="evidence" value="ECO:0007669"/>
    <property type="project" value="TreeGrafter"/>
</dbReference>
<feature type="domain" description="GGDEF" evidence="3">
    <location>
        <begin position="168"/>
        <end position="302"/>
    </location>
</feature>
<organism evidence="4 5">
    <name type="scientific">Leptolinea tardivitalis</name>
    <dbReference type="NCBI Taxonomy" id="229920"/>
    <lineage>
        <taxon>Bacteria</taxon>
        <taxon>Bacillati</taxon>
        <taxon>Chloroflexota</taxon>
        <taxon>Anaerolineae</taxon>
        <taxon>Anaerolineales</taxon>
        <taxon>Anaerolineaceae</taxon>
        <taxon>Leptolinea</taxon>
    </lineage>
</organism>
<dbReference type="PANTHER" id="PTHR45138">
    <property type="entry name" value="REGULATORY COMPONENTS OF SENSORY TRANSDUCTION SYSTEM"/>
    <property type="match status" value="1"/>
</dbReference>
<dbReference type="PANTHER" id="PTHR45138:SF9">
    <property type="entry name" value="DIGUANYLATE CYCLASE DGCM-RELATED"/>
    <property type="match status" value="1"/>
</dbReference>
<proteinExistence type="predicted"/>
<dbReference type="GO" id="GO:0043709">
    <property type="term" value="P:cell adhesion involved in single-species biofilm formation"/>
    <property type="evidence" value="ECO:0007669"/>
    <property type="project" value="TreeGrafter"/>
</dbReference>
<dbReference type="RefSeq" id="WP_062422744.1">
    <property type="nucleotide sequence ID" value="NZ_BBYA01000011.1"/>
</dbReference>
<dbReference type="SUPFAM" id="SSF55073">
    <property type="entry name" value="Nucleotide cyclase"/>
    <property type="match status" value="1"/>
</dbReference>
<dbReference type="InterPro" id="IPR050469">
    <property type="entry name" value="Diguanylate_Cyclase"/>
</dbReference>
<dbReference type="Proteomes" id="UP000050430">
    <property type="component" value="Unassembled WGS sequence"/>
</dbReference>
<dbReference type="FunFam" id="3.30.70.270:FF:000001">
    <property type="entry name" value="Diguanylate cyclase domain protein"/>
    <property type="match status" value="1"/>
</dbReference>
<evidence type="ECO:0008006" key="6">
    <source>
        <dbReference type="Google" id="ProtNLM"/>
    </source>
</evidence>
<dbReference type="InterPro" id="IPR011006">
    <property type="entry name" value="CheY-like_superfamily"/>
</dbReference>
<dbReference type="GO" id="GO:1902201">
    <property type="term" value="P:negative regulation of bacterial-type flagellum-dependent cell motility"/>
    <property type="evidence" value="ECO:0007669"/>
    <property type="project" value="TreeGrafter"/>
</dbReference>
<evidence type="ECO:0000256" key="1">
    <source>
        <dbReference type="PROSITE-ProRule" id="PRU00169"/>
    </source>
</evidence>
<dbReference type="GO" id="GO:0000160">
    <property type="term" value="P:phosphorelay signal transduction system"/>
    <property type="evidence" value="ECO:0007669"/>
    <property type="project" value="InterPro"/>
</dbReference>
<dbReference type="Gene3D" id="3.30.70.270">
    <property type="match status" value="1"/>
</dbReference>
<dbReference type="Gene3D" id="6.10.250.690">
    <property type="match status" value="1"/>
</dbReference>
<sequence>MQIAIVDDDPIARQILRSSITRLGLEVLEFPDGGSAWDYFLANPPRFVITDWLMPNLDGLDLIRNIRSAHFHGYTYAIILTGKEDKTDVVTGLSAGADDYLTKPFDISELKARVNIGLRILDLEDDLNRAREQMERMAMYDYLTGLLSRRAIYSHLQGEVDRFYREGGSLSIMMLDLDHFKALNDSYGHMVGDQALCLVAEQISQSVRPYDWAARWGGDEFLVVLPNTNREQAEAVSNRIHSRIHKLVLTVPDKDPLQLQISIGVITTTKIQDGIDGLIQSADEALYTAKNRGKDCIFLKDLQAPE</sequence>